<dbReference type="Proteomes" id="UP000785679">
    <property type="component" value="Unassembled WGS sequence"/>
</dbReference>
<keyword evidence="3" id="KW-1185">Reference proteome</keyword>
<gene>
    <name evidence="2" type="ORF">FGO68_gene7217</name>
</gene>
<reference evidence="2" key="1">
    <citation type="submission" date="2019-06" db="EMBL/GenBank/DDBJ databases">
        <authorList>
            <person name="Zheng W."/>
        </authorList>
    </citation>
    <scope>NUCLEOTIDE SEQUENCE</scope>
    <source>
        <strain evidence="2">QDHG01</strain>
    </source>
</reference>
<protein>
    <submittedName>
        <fullName evidence="2">Uncharacterized protein</fullName>
    </submittedName>
</protein>
<evidence type="ECO:0000313" key="3">
    <source>
        <dbReference type="Proteomes" id="UP000785679"/>
    </source>
</evidence>
<keyword evidence="1" id="KW-0175">Coiled coil</keyword>
<sequence>MLIDHTIKERVWFFRNKLMWDTSNTHYREKQIDQDLELNLYFIQDLSQELAFKQRREEKYEEAIQRLLSLRSKREGGQVVQITRQDIKWLDKLREISKVHMYKLVNFLEQKLETEESVQEGKMHALNLLKDFATDPSDTNQSQLRLMIDSLIFTLWRTITCINHSFKTLKDRILIEHVDFVYTTIQFYTSDDAYKTIMLNHFKMIIVECLYIQKLLPDYCMKYKE</sequence>
<dbReference type="AlphaFoldDB" id="A0A8J8T6L5"/>
<proteinExistence type="predicted"/>
<feature type="coiled-coil region" evidence="1">
    <location>
        <begin position="43"/>
        <end position="73"/>
    </location>
</feature>
<dbReference type="EMBL" id="RRYP01004008">
    <property type="protein sequence ID" value="TNV83253.1"/>
    <property type="molecule type" value="Genomic_DNA"/>
</dbReference>
<evidence type="ECO:0000256" key="1">
    <source>
        <dbReference type="SAM" id="Coils"/>
    </source>
</evidence>
<evidence type="ECO:0000313" key="2">
    <source>
        <dbReference type="EMBL" id="TNV83253.1"/>
    </source>
</evidence>
<accession>A0A8J8T6L5</accession>
<organism evidence="2 3">
    <name type="scientific">Halteria grandinella</name>
    <dbReference type="NCBI Taxonomy" id="5974"/>
    <lineage>
        <taxon>Eukaryota</taxon>
        <taxon>Sar</taxon>
        <taxon>Alveolata</taxon>
        <taxon>Ciliophora</taxon>
        <taxon>Intramacronucleata</taxon>
        <taxon>Spirotrichea</taxon>
        <taxon>Stichotrichia</taxon>
        <taxon>Sporadotrichida</taxon>
        <taxon>Halteriidae</taxon>
        <taxon>Halteria</taxon>
    </lineage>
</organism>
<comment type="caution">
    <text evidence="2">The sequence shown here is derived from an EMBL/GenBank/DDBJ whole genome shotgun (WGS) entry which is preliminary data.</text>
</comment>
<name>A0A8J8T6L5_HALGN</name>